<keyword evidence="1" id="KW-0479">Metal-binding</keyword>
<dbReference type="PANTHER" id="PTHR45931:SF3">
    <property type="entry name" value="RING ZINC FINGER-CONTAINING PROTEIN"/>
    <property type="match status" value="1"/>
</dbReference>
<gene>
    <name evidence="6" type="ORF">SteCoe_21735</name>
</gene>
<evidence type="ECO:0000256" key="2">
    <source>
        <dbReference type="ARBA" id="ARBA00022771"/>
    </source>
</evidence>
<dbReference type="AlphaFoldDB" id="A0A1R2BP18"/>
<dbReference type="PANTHER" id="PTHR45931">
    <property type="entry name" value="SI:CH211-59O9.10"/>
    <property type="match status" value="1"/>
</dbReference>
<dbReference type="Pfam" id="PF13639">
    <property type="entry name" value="zf-RING_2"/>
    <property type="match status" value="1"/>
</dbReference>
<dbReference type="EMBL" id="MPUH01000521">
    <property type="protein sequence ID" value="OMJ78450.1"/>
    <property type="molecule type" value="Genomic_DNA"/>
</dbReference>
<sequence>MDQIRILENILSRGASGFSLAEMIQSPALAHNYEETPPEEKISDFYEILEHVEKNERWASGITTYQISRFRLSIAKGEFYTVEETDPSNLVLRKNVQTCAVCLTVIKTGELIRELPCSHTFHKKCVDHWLKIRATCPIDRMSMLGK</sequence>
<reference evidence="6 7" key="1">
    <citation type="submission" date="2016-11" db="EMBL/GenBank/DDBJ databases">
        <title>The macronuclear genome of Stentor coeruleus: a giant cell with tiny introns.</title>
        <authorList>
            <person name="Slabodnick M."/>
            <person name="Ruby J.G."/>
            <person name="Reiff S.B."/>
            <person name="Swart E.C."/>
            <person name="Gosai S."/>
            <person name="Prabakaran S."/>
            <person name="Witkowska E."/>
            <person name="Larue G.E."/>
            <person name="Fisher S."/>
            <person name="Freeman R.M."/>
            <person name="Gunawardena J."/>
            <person name="Chu W."/>
            <person name="Stover N.A."/>
            <person name="Gregory B.D."/>
            <person name="Nowacki M."/>
            <person name="Derisi J."/>
            <person name="Roy S.W."/>
            <person name="Marshall W.F."/>
            <person name="Sood P."/>
        </authorList>
    </citation>
    <scope>NUCLEOTIDE SEQUENCE [LARGE SCALE GENOMIC DNA]</scope>
    <source>
        <strain evidence="6">WM001</strain>
    </source>
</reference>
<evidence type="ECO:0000256" key="4">
    <source>
        <dbReference type="PROSITE-ProRule" id="PRU00175"/>
    </source>
</evidence>
<organism evidence="6 7">
    <name type="scientific">Stentor coeruleus</name>
    <dbReference type="NCBI Taxonomy" id="5963"/>
    <lineage>
        <taxon>Eukaryota</taxon>
        <taxon>Sar</taxon>
        <taxon>Alveolata</taxon>
        <taxon>Ciliophora</taxon>
        <taxon>Postciliodesmatophora</taxon>
        <taxon>Heterotrichea</taxon>
        <taxon>Heterotrichida</taxon>
        <taxon>Stentoridae</taxon>
        <taxon>Stentor</taxon>
    </lineage>
</organism>
<dbReference type="InterPro" id="IPR001841">
    <property type="entry name" value="Znf_RING"/>
</dbReference>
<proteinExistence type="predicted"/>
<dbReference type="SUPFAM" id="SSF57850">
    <property type="entry name" value="RING/U-box"/>
    <property type="match status" value="1"/>
</dbReference>
<evidence type="ECO:0000313" key="6">
    <source>
        <dbReference type="EMBL" id="OMJ78450.1"/>
    </source>
</evidence>
<dbReference type="InterPro" id="IPR051834">
    <property type="entry name" value="RING_finger_E3_ligase"/>
</dbReference>
<keyword evidence="7" id="KW-1185">Reference proteome</keyword>
<name>A0A1R2BP18_9CILI</name>
<keyword evidence="3" id="KW-0862">Zinc</keyword>
<dbReference type="OrthoDB" id="438722at2759"/>
<evidence type="ECO:0000256" key="3">
    <source>
        <dbReference type="ARBA" id="ARBA00022833"/>
    </source>
</evidence>
<dbReference type="GO" id="GO:0005634">
    <property type="term" value="C:nucleus"/>
    <property type="evidence" value="ECO:0007669"/>
    <property type="project" value="TreeGrafter"/>
</dbReference>
<evidence type="ECO:0000259" key="5">
    <source>
        <dbReference type="PROSITE" id="PS50089"/>
    </source>
</evidence>
<evidence type="ECO:0000313" key="7">
    <source>
        <dbReference type="Proteomes" id="UP000187209"/>
    </source>
</evidence>
<dbReference type="Gene3D" id="3.30.40.10">
    <property type="entry name" value="Zinc/RING finger domain, C3HC4 (zinc finger)"/>
    <property type="match status" value="1"/>
</dbReference>
<dbReference type="InterPro" id="IPR013083">
    <property type="entry name" value="Znf_RING/FYVE/PHD"/>
</dbReference>
<dbReference type="GO" id="GO:0008270">
    <property type="term" value="F:zinc ion binding"/>
    <property type="evidence" value="ECO:0007669"/>
    <property type="project" value="UniProtKB-KW"/>
</dbReference>
<dbReference type="Proteomes" id="UP000187209">
    <property type="component" value="Unassembled WGS sequence"/>
</dbReference>
<dbReference type="GO" id="GO:0061630">
    <property type="term" value="F:ubiquitin protein ligase activity"/>
    <property type="evidence" value="ECO:0007669"/>
    <property type="project" value="TreeGrafter"/>
</dbReference>
<dbReference type="PROSITE" id="PS50089">
    <property type="entry name" value="ZF_RING_2"/>
    <property type="match status" value="1"/>
</dbReference>
<dbReference type="GO" id="GO:0006511">
    <property type="term" value="P:ubiquitin-dependent protein catabolic process"/>
    <property type="evidence" value="ECO:0007669"/>
    <property type="project" value="TreeGrafter"/>
</dbReference>
<dbReference type="CDD" id="cd16454">
    <property type="entry name" value="RING-H2_PA-TM-RING"/>
    <property type="match status" value="1"/>
</dbReference>
<dbReference type="SMART" id="SM00184">
    <property type="entry name" value="RING"/>
    <property type="match status" value="1"/>
</dbReference>
<feature type="domain" description="RING-type" evidence="5">
    <location>
        <begin position="99"/>
        <end position="140"/>
    </location>
</feature>
<comment type="caution">
    <text evidence="6">The sequence shown here is derived from an EMBL/GenBank/DDBJ whole genome shotgun (WGS) entry which is preliminary data.</text>
</comment>
<keyword evidence="2 4" id="KW-0863">Zinc-finger</keyword>
<protein>
    <recommendedName>
        <fullName evidence="5">RING-type domain-containing protein</fullName>
    </recommendedName>
</protein>
<evidence type="ECO:0000256" key="1">
    <source>
        <dbReference type="ARBA" id="ARBA00022723"/>
    </source>
</evidence>
<accession>A0A1R2BP18</accession>